<evidence type="ECO:0000256" key="4">
    <source>
        <dbReference type="ARBA" id="ARBA00022679"/>
    </source>
</evidence>
<dbReference type="EMBL" id="SLWY01000022">
    <property type="protein sequence ID" value="TCO78857.1"/>
    <property type="molecule type" value="Genomic_DNA"/>
</dbReference>
<reference evidence="7 8" key="1">
    <citation type="submission" date="2019-03" db="EMBL/GenBank/DDBJ databases">
        <title>Genomic Encyclopedia of Type Strains, Phase IV (KMG-IV): sequencing the most valuable type-strain genomes for metagenomic binning, comparative biology and taxonomic classification.</title>
        <authorList>
            <person name="Goeker M."/>
        </authorList>
    </citation>
    <scope>NUCLEOTIDE SEQUENCE [LARGE SCALE GENOMIC DNA]</scope>
    <source>
        <strain evidence="7 8">DSM 25287</strain>
    </source>
</reference>
<protein>
    <submittedName>
        <fullName evidence="7">2-keto-4-methylthiobutyrate aminotransferase</fullName>
    </submittedName>
</protein>
<dbReference type="Gene3D" id="3.90.1150.10">
    <property type="entry name" value="Aspartate Aminotransferase, domain 1"/>
    <property type="match status" value="1"/>
</dbReference>
<dbReference type="CDD" id="cd00609">
    <property type="entry name" value="AAT_like"/>
    <property type="match status" value="1"/>
</dbReference>
<dbReference type="SUPFAM" id="SSF53383">
    <property type="entry name" value="PLP-dependent transferases"/>
    <property type="match status" value="1"/>
</dbReference>
<comment type="cofactor">
    <cofactor evidence="1">
        <name>pyridoxal 5'-phosphate</name>
        <dbReference type="ChEBI" id="CHEBI:597326"/>
    </cofactor>
</comment>
<dbReference type="FunFam" id="3.40.640.10:FF:000033">
    <property type="entry name" value="Aspartate aminotransferase"/>
    <property type="match status" value="1"/>
</dbReference>
<dbReference type="Pfam" id="PF00155">
    <property type="entry name" value="Aminotran_1_2"/>
    <property type="match status" value="1"/>
</dbReference>
<proteinExistence type="inferred from homology"/>
<dbReference type="Gene3D" id="3.40.640.10">
    <property type="entry name" value="Type I PLP-dependent aspartate aminotransferase-like (Major domain)"/>
    <property type="match status" value="1"/>
</dbReference>
<comment type="similarity">
    <text evidence="2">Belongs to the class-I pyridoxal-phosphate-dependent aminotransferase family.</text>
</comment>
<dbReference type="NCBIfam" id="NF006569">
    <property type="entry name" value="PRK09082.1"/>
    <property type="match status" value="1"/>
</dbReference>
<dbReference type="InterPro" id="IPR004839">
    <property type="entry name" value="Aminotransferase_I/II_large"/>
</dbReference>
<feature type="domain" description="Aminotransferase class I/classII large" evidence="6">
    <location>
        <begin position="30"/>
        <end position="376"/>
    </location>
</feature>
<evidence type="ECO:0000256" key="3">
    <source>
        <dbReference type="ARBA" id="ARBA00022576"/>
    </source>
</evidence>
<dbReference type="GO" id="GO:0005737">
    <property type="term" value="C:cytoplasm"/>
    <property type="evidence" value="ECO:0007669"/>
    <property type="project" value="TreeGrafter"/>
</dbReference>
<dbReference type="PANTHER" id="PTHR43807">
    <property type="entry name" value="FI04487P"/>
    <property type="match status" value="1"/>
</dbReference>
<dbReference type="InterPro" id="IPR015424">
    <property type="entry name" value="PyrdxlP-dep_Trfase"/>
</dbReference>
<dbReference type="AlphaFoldDB" id="A0A4R2L102"/>
<dbReference type="InterPro" id="IPR015422">
    <property type="entry name" value="PyrdxlP-dep_Trfase_small"/>
</dbReference>
<keyword evidence="8" id="KW-1185">Reference proteome</keyword>
<organism evidence="7 8">
    <name type="scientific">Plasticicumulans lactativorans</name>
    <dbReference type="NCBI Taxonomy" id="1133106"/>
    <lineage>
        <taxon>Bacteria</taxon>
        <taxon>Pseudomonadati</taxon>
        <taxon>Pseudomonadota</taxon>
        <taxon>Gammaproteobacteria</taxon>
        <taxon>Candidatus Competibacteraceae</taxon>
        <taxon>Plasticicumulans</taxon>
    </lineage>
</organism>
<evidence type="ECO:0000256" key="1">
    <source>
        <dbReference type="ARBA" id="ARBA00001933"/>
    </source>
</evidence>
<dbReference type="GO" id="GO:0030170">
    <property type="term" value="F:pyridoxal phosphate binding"/>
    <property type="evidence" value="ECO:0007669"/>
    <property type="project" value="InterPro"/>
</dbReference>
<dbReference type="InterPro" id="IPR051326">
    <property type="entry name" value="Kynurenine-oxoglutarate_AT"/>
</dbReference>
<dbReference type="InterPro" id="IPR015421">
    <property type="entry name" value="PyrdxlP-dep_Trfase_major"/>
</dbReference>
<dbReference type="RefSeq" id="WP_132545039.1">
    <property type="nucleotide sequence ID" value="NZ_SLWY01000022.1"/>
</dbReference>
<evidence type="ECO:0000256" key="5">
    <source>
        <dbReference type="ARBA" id="ARBA00022898"/>
    </source>
</evidence>
<dbReference type="PANTHER" id="PTHR43807:SF20">
    <property type="entry name" value="FI04487P"/>
    <property type="match status" value="1"/>
</dbReference>
<keyword evidence="5" id="KW-0663">Pyridoxal phosphate</keyword>
<dbReference type="Proteomes" id="UP000295765">
    <property type="component" value="Unassembled WGS sequence"/>
</dbReference>
<evidence type="ECO:0000313" key="7">
    <source>
        <dbReference type="EMBL" id="TCO78857.1"/>
    </source>
</evidence>
<name>A0A4R2L102_9GAMM</name>
<evidence type="ECO:0000259" key="6">
    <source>
        <dbReference type="Pfam" id="PF00155"/>
    </source>
</evidence>
<evidence type="ECO:0000256" key="2">
    <source>
        <dbReference type="ARBA" id="ARBA00007441"/>
    </source>
</evidence>
<accession>A0A4R2L102</accession>
<sequence>MTPSLDTKLPKVGTTIFTVMSALAQECGALNLSQGFPDFPAPEALIEAVARHMRAGANQYAPMAGVAALREAVAAKIAACYGATVDAVSEVTVTSGATEALTDVILAVVRPGDEVIVFDPAYDSYEPAVELAGGRTVHLALPAPAFRPDWDAVAAAIGPRTRLIVINTPHNPTGRVWEAADLERLAELTRDTGIFILSDEVYEHIVFDGRRHESVLRYPELAARAFVVSSFGKTFHATGWKVGYCVAPAALTVELRKVHQYVTFATVTPIQWALADFLREHPGHWQELPAFYQAKRDRFCSLLAGSRLRFEPCAGTYFQLLDYSALSAERDVDLARRLTREAGIASIPVSVFYEHPPASRYLRFCFAKDDATLERAGAILRGL</sequence>
<dbReference type="GO" id="GO:0016212">
    <property type="term" value="F:kynurenine-oxoglutarate transaminase activity"/>
    <property type="evidence" value="ECO:0007669"/>
    <property type="project" value="TreeGrafter"/>
</dbReference>
<gene>
    <name evidence="7" type="ORF">EV699_12225</name>
</gene>
<evidence type="ECO:0000313" key="8">
    <source>
        <dbReference type="Proteomes" id="UP000295765"/>
    </source>
</evidence>
<keyword evidence="4 7" id="KW-0808">Transferase</keyword>
<dbReference type="NCBIfam" id="NF009079">
    <property type="entry name" value="PRK12414.1"/>
    <property type="match status" value="1"/>
</dbReference>
<keyword evidence="3 7" id="KW-0032">Aminotransferase</keyword>
<comment type="caution">
    <text evidence="7">The sequence shown here is derived from an EMBL/GenBank/DDBJ whole genome shotgun (WGS) entry which is preliminary data.</text>
</comment>
<dbReference type="OrthoDB" id="9763453at2"/>